<accession>A0A0V1M2R0</accession>
<proteinExistence type="predicted"/>
<dbReference type="EMBL" id="JYDO01000310">
    <property type="protein sequence ID" value="KRZ65678.1"/>
    <property type="molecule type" value="Genomic_DNA"/>
</dbReference>
<comment type="caution">
    <text evidence="1">The sequence shown here is derived from an EMBL/GenBank/DDBJ whole genome shotgun (WGS) entry which is preliminary data.</text>
</comment>
<dbReference type="AlphaFoldDB" id="A0A0V1M2R0"/>
<name>A0A0V1M2R0_9BILA</name>
<evidence type="ECO:0000313" key="1">
    <source>
        <dbReference type="EMBL" id="KRZ65678.1"/>
    </source>
</evidence>
<reference evidence="1 2" key="1">
    <citation type="submission" date="2015-01" db="EMBL/GenBank/DDBJ databases">
        <title>Evolution of Trichinella species and genotypes.</title>
        <authorList>
            <person name="Korhonen P.K."/>
            <person name="Edoardo P."/>
            <person name="Giuseppe L.R."/>
            <person name="Gasser R.B."/>
        </authorList>
    </citation>
    <scope>NUCLEOTIDE SEQUENCE [LARGE SCALE GENOMIC DNA]</scope>
    <source>
        <strain evidence="1">ISS1980</strain>
    </source>
</reference>
<gene>
    <name evidence="1" type="ORF">T10_3112</name>
</gene>
<organism evidence="1 2">
    <name type="scientific">Trichinella papuae</name>
    <dbReference type="NCBI Taxonomy" id="268474"/>
    <lineage>
        <taxon>Eukaryota</taxon>
        <taxon>Metazoa</taxon>
        <taxon>Ecdysozoa</taxon>
        <taxon>Nematoda</taxon>
        <taxon>Enoplea</taxon>
        <taxon>Dorylaimia</taxon>
        <taxon>Trichinellida</taxon>
        <taxon>Trichinellidae</taxon>
        <taxon>Trichinella</taxon>
    </lineage>
</organism>
<evidence type="ECO:0000313" key="2">
    <source>
        <dbReference type="Proteomes" id="UP000054843"/>
    </source>
</evidence>
<sequence>MADISELRLVANCRGTGLGYNDVSAIAIEINLTINVSINETMPTNVEALLAPLCVMTNIAFFARTVCFICILHNVPVVLY</sequence>
<protein>
    <submittedName>
        <fullName evidence="1">Uncharacterized protein</fullName>
    </submittedName>
</protein>
<dbReference type="Proteomes" id="UP000054843">
    <property type="component" value="Unassembled WGS sequence"/>
</dbReference>
<keyword evidence="2" id="KW-1185">Reference proteome</keyword>